<dbReference type="Pfam" id="PF00743">
    <property type="entry name" value="FMO-like"/>
    <property type="match status" value="2"/>
</dbReference>
<organism evidence="9">
    <name type="scientific">Talaromyces marneffei PM1</name>
    <dbReference type="NCBI Taxonomy" id="1077442"/>
    <lineage>
        <taxon>Eukaryota</taxon>
        <taxon>Fungi</taxon>
        <taxon>Dikarya</taxon>
        <taxon>Ascomycota</taxon>
        <taxon>Pezizomycotina</taxon>
        <taxon>Eurotiomycetes</taxon>
        <taxon>Eurotiomycetidae</taxon>
        <taxon>Eurotiales</taxon>
        <taxon>Trichocomaceae</taxon>
        <taxon>Talaromyces</taxon>
        <taxon>Talaromyces sect. Talaromyces</taxon>
    </lineage>
</organism>
<evidence type="ECO:0000256" key="3">
    <source>
        <dbReference type="ARBA" id="ARBA00022630"/>
    </source>
</evidence>
<evidence type="ECO:0000256" key="1">
    <source>
        <dbReference type="ARBA" id="ARBA00001974"/>
    </source>
</evidence>
<dbReference type="GO" id="GO:0050661">
    <property type="term" value="F:NADP binding"/>
    <property type="evidence" value="ECO:0007669"/>
    <property type="project" value="InterPro"/>
</dbReference>
<name>A0A093V6N9_TALMA</name>
<keyword evidence="7 9" id="KW-0503">Monooxygenase</keyword>
<keyword evidence="5" id="KW-0521">NADP</keyword>
<dbReference type="eggNOG" id="KOG1399">
    <property type="taxonomic scope" value="Eukaryota"/>
</dbReference>
<comment type="cofactor">
    <cofactor evidence="1">
        <name>FAD</name>
        <dbReference type="ChEBI" id="CHEBI:57692"/>
    </cofactor>
</comment>
<comment type="caution">
    <text evidence="9">The sequence shown here is derived from an EMBL/GenBank/DDBJ whole genome shotgun (WGS) entry which is preliminary data.</text>
</comment>
<dbReference type="Gene3D" id="3.50.50.60">
    <property type="entry name" value="FAD/NAD(P)-binding domain"/>
    <property type="match status" value="2"/>
</dbReference>
<dbReference type="PRINTS" id="PR00370">
    <property type="entry name" value="FMOXYGENASE"/>
</dbReference>
<reference evidence="9" key="2">
    <citation type="journal article" date="2014" name="PLoS Genet.">
        <title>Signature gene expression reveals novel clues to the molecular mechanisms of dimorphic transition in Penicillium marneffei.</title>
        <authorList>
            <person name="Yang E."/>
            <person name="Wang G."/>
            <person name="Cai J."/>
            <person name="Woo P.C."/>
            <person name="Lau S.K."/>
            <person name="Yuen K.-Y."/>
            <person name="Chow W.-N."/>
            <person name="Lin X."/>
        </authorList>
    </citation>
    <scope>NUCLEOTIDE SEQUENCE</scope>
    <source>
        <strain evidence="9">PM1</strain>
    </source>
</reference>
<evidence type="ECO:0000256" key="4">
    <source>
        <dbReference type="ARBA" id="ARBA00022827"/>
    </source>
</evidence>
<reference key="1">
    <citation type="journal article" date="2014" name="PLoS Genet.">
        <title>Signature Gene Expression Reveals Novel Clues to the Molecular Mechanisms of Dimorphic Transition in Penicillium marneffei.</title>
        <authorList>
            <person name="Yang E."/>
            <person name="Wang G."/>
            <person name="Cai J."/>
            <person name="Woo P.C."/>
            <person name="Lau S.K."/>
            <person name="Yuen K.-Y."/>
            <person name="Chow W.-N."/>
            <person name="Lin X."/>
        </authorList>
    </citation>
    <scope>NUCLEOTIDE SEQUENCE [LARGE SCALE GENOMIC DNA]</scope>
    <source>
        <strain>PM1</strain>
    </source>
</reference>
<dbReference type="FunFam" id="3.50.50.60:FF:000138">
    <property type="entry name" value="Flavin-containing monooxygenase"/>
    <property type="match status" value="1"/>
</dbReference>
<dbReference type="PIRSF" id="PIRSF000332">
    <property type="entry name" value="FMO"/>
    <property type="match status" value="1"/>
</dbReference>
<dbReference type="GO" id="GO:0004499">
    <property type="term" value="F:N,N-dimethylaniline monooxygenase activity"/>
    <property type="evidence" value="ECO:0007669"/>
    <property type="project" value="InterPro"/>
</dbReference>
<feature type="region of interest" description="Disordered" evidence="8">
    <location>
        <begin position="50"/>
        <end position="89"/>
    </location>
</feature>
<dbReference type="InterPro" id="IPR000960">
    <property type="entry name" value="Flavin_mOase"/>
</dbReference>
<dbReference type="InterPro" id="IPR036188">
    <property type="entry name" value="FAD/NAD-bd_sf"/>
</dbReference>
<dbReference type="AlphaFoldDB" id="A0A093V6N9"/>
<evidence type="ECO:0000256" key="6">
    <source>
        <dbReference type="ARBA" id="ARBA00023002"/>
    </source>
</evidence>
<dbReference type="InterPro" id="IPR020946">
    <property type="entry name" value="Flavin_mOase-like"/>
</dbReference>
<dbReference type="EMBL" id="JPOX01000045">
    <property type="protein sequence ID" value="KFX42381.1"/>
    <property type="molecule type" value="Genomic_DNA"/>
</dbReference>
<dbReference type="Pfam" id="PF13450">
    <property type="entry name" value="NAD_binding_8"/>
    <property type="match status" value="1"/>
</dbReference>
<dbReference type="InterPro" id="IPR050346">
    <property type="entry name" value="FMO-like"/>
</dbReference>
<evidence type="ECO:0000313" key="9">
    <source>
        <dbReference type="EMBL" id="KFX42381.1"/>
    </source>
</evidence>
<evidence type="ECO:0000256" key="2">
    <source>
        <dbReference type="ARBA" id="ARBA00009183"/>
    </source>
</evidence>
<dbReference type="GO" id="GO:0050660">
    <property type="term" value="F:flavin adenine dinucleotide binding"/>
    <property type="evidence" value="ECO:0007669"/>
    <property type="project" value="InterPro"/>
</dbReference>
<accession>A0A093V6N9</accession>
<dbReference type="HOGENOM" id="CLU_006909_5_0_1"/>
<keyword evidence="6" id="KW-0560">Oxidoreductase</keyword>
<sequence length="492" mass="55107">MGSVATNLNVGFKIDRIAIIGAGAAGLAAATYLSSEEQFSHIEVFEQRNSPGGTWNYSSEKRAPKVTVPKTTPDDNNETPYEPASSADDGFVSPLYRDLDTNIPHSLMNFSTQPFPAGSPLFPSRDVVTEYLHQYAASLKHLIHYNTQVKNLTKINLDGNECWELETQNLKTHETSISIYDAVVVANGHYSDIFIPDIKGIKEFHEQYPGVISHSKYYGEPEDFKDKKVIVVGFSASGLDVSVQIAQLCQHPVLVSERQPSLLDPSETSTNLRMMPTIEEFLIGKRAVRFSNGYIETGIDSVIFCTGYHYSFPFLGPLRQSLNPDGSHVRHLYQHLFYIDNPTLAFVALPKRVVPFPISEAQSAYIARVWANRVQLPTKAGMHEWEADLIASCQELSRIHEMKYPKDANYINELYDICKPTASGANLIPPQWGEEACYYRQHMANIKSASRKLGSARKFVKSLSELGFEYPANTMMEADALIWHIDPCKVDV</sequence>
<evidence type="ECO:0000256" key="7">
    <source>
        <dbReference type="ARBA" id="ARBA00023033"/>
    </source>
</evidence>
<keyword evidence="3" id="KW-0285">Flavoprotein</keyword>
<keyword evidence="4" id="KW-0274">FAD</keyword>
<proteinExistence type="inferred from homology"/>
<protein>
    <submittedName>
        <fullName evidence="9">Thiol-specific monooxygenase</fullName>
    </submittedName>
</protein>
<dbReference type="PANTHER" id="PTHR23023">
    <property type="entry name" value="DIMETHYLANILINE MONOOXYGENASE"/>
    <property type="match status" value="1"/>
</dbReference>
<comment type="similarity">
    <text evidence="2">Belongs to the FMO family.</text>
</comment>
<evidence type="ECO:0000256" key="8">
    <source>
        <dbReference type="SAM" id="MobiDB-lite"/>
    </source>
</evidence>
<dbReference type="SUPFAM" id="SSF51905">
    <property type="entry name" value="FAD/NAD(P)-binding domain"/>
    <property type="match status" value="2"/>
</dbReference>
<evidence type="ECO:0000256" key="5">
    <source>
        <dbReference type="ARBA" id="ARBA00022857"/>
    </source>
</evidence>
<gene>
    <name evidence="9" type="ORF">GQ26_0450320</name>
</gene>